<dbReference type="GO" id="GO:0000166">
    <property type="term" value="F:nucleotide binding"/>
    <property type="evidence" value="ECO:0007669"/>
    <property type="project" value="InterPro"/>
</dbReference>
<feature type="domain" description="Gfo/Idh/MocA-like oxidoreductase N-terminal" evidence="1">
    <location>
        <begin position="43"/>
        <end position="167"/>
    </location>
</feature>
<dbReference type="Pfam" id="PF01408">
    <property type="entry name" value="GFO_IDH_MocA"/>
    <property type="match status" value="1"/>
</dbReference>
<dbReference type="InterPro" id="IPR000683">
    <property type="entry name" value="Gfo/Idh/MocA-like_OxRdtase_N"/>
</dbReference>
<feature type="domain" description="Gfo/Idh/MocA-like oxidoreductase bacterial type C-terminal" evidence="2">
    <location>
        <begin position="211"/>
        <end position="329"/>
    </location>
</feature>
<reference evidence="3 4" key="1">
    <citation type="submission" date="2018-07" db="EMBL/GenBank/DDBJ databases">
        <title>Genomic Encyclopedia of Type Strains, Phase IV (KMG-IV): sequencing the most valuable type-strain genomes for metagenomic binning, comparative biology and taxonomic classification.</title>
        <authorList>
            <person name="Goeker M."/>
        </authorList>
    </citation>
    <scope>NUCLEOTIDE SEQUENCE [LARGE SCALE GENOMIC DNA]</scope>
    <source>
        <strain evidence="3 4">DSM 4134</strain>
    </source>
</reference>
<dbReference type="InterPro" id="IPR006311">
    <property type="entry name" value="TAT_signal"/>
</dbReference>
<evidence type="ECO:0000313" key="3">
    <source>
        <dbReference type="EMBL" id="RED94634.1"/>
    </source>
</evidence>
<dbReference type="Gene3D" id="3.30.360.10">
    <property type="entry name" value="Dihydrodipicolinate Reductase, domain 2"/>
    <property type="match status" value="1"/>
</dbReference>
<dbReference type="SUPFAM" id="SSF55347">
    <property type="entry name" value="Glyceraldehyde-3-phosphate dehydrogenase-like, C-terminal domain"/>
    <property type="match status" value="1"/>
</dbReference>
<dbReference type="AlphaFoldDB" id="A0A3D9L0B9"/>
<dbReference type="InterPro" id="IPR050463">
    <property type="entry name" value="Gfo/Idh/MocA_oxidrdct_glycsds"/>
</dbReference>
<accession>A0A3D9L0B9</accession>
<dbReference type="Gene3D" id="3.40.50.720">
    <property type="entry name" value="NAD(P)-binding Rossmann-like Domain"/>
    <property type="match status" value="1"/>
</dbReference>
<evidence type="ECO:0000259" key="1">
    <source>
        <dbReference type="Pfam" id="PF01408"/>
    </source>
</evidence>
<dbReference type="InterPro" id="IPR043906">
    <property type="entry name" value="Gfo/Idh/MocA_OxRdtase_bact_C"/>
</dbReference>
<gene>
    <name evidence="3" type="ORF">C7460_12029</name>
</gene>
<dbReference type="EMBL" id="QREG01000020">
    <property type="protein sequence ID" value="RED94634.1"/>
    <property type="molecule type" value="Genomic_DNA"/>
</dbReference>
<dbReference type="PANTHER" id="PTHR43818">
    <property type="entry name" value="BCDNA.GH03377"/>
    <property type="match status" value="1"/>
</dbReference>
<dbReference type="PANTHER" id="PTHR43818:SF5">
    <property type="entry name" value="OXIDOREDUCTASE FAMILY PROTEIN"/>
    <property type="match status" value="1"/>
</dbReference>
<sequence>MRKDRRNFLIKASAGAAGIGLSSQLSAMSAKSYSKIIGANDRIHVALQGLGRRFPAYKDAIADKNNNIELSYLCDVMKSQRERAAGIFAKVTSDKPKLENDIRKVLSDKKVDAVFMATPDHWHAPGACMAMEAGKHVYLEKPCSHNPREGELLVAYQKKYDKVVQMGNQQRSSPQSQEIIKDIHEGILGDVYQAIAFYTSRRGPVPHQTKTAPPEGLDWDLFQGPAPRRPYTDNTWDYNWHWYGWDYGTAETGNNATHELDIARWALQVKYPERVEVNAGKYQYKDDGWEMYDTMEATFKFADNKTIKWDGQSRNGYYKFGAGRGTIIYGSKGSVFIDRGGYKLYSLKGELIKENLSSGKEAGTALGGGGDMSTMHTRNFFDAIRGKAELTSPIDEGAISQMLTHYANIGYRINDAYEVDENTGRIYNREAMKLWSRTYEPGWEIKPV</sequence>
<dbReference type="SUPFAM" id="SSF51735">
    <property type="entry name" value="NAD(P)-binding Rossmann-fold domains"/>
    <property type="match status" value="1"/>
</dbReference>
<dbReference type="OrthoDB" id="9763611at2"/>
<dbReference type="Proteomes" id="UP000256779">
    <property type="component" value="Unassembled WGS sequence"/>
</dbReference>
<protein>
    <submittedName>
        <fullName evidence="3">Putative dehydrogenase</fullName>
    </submittedName>
</protein>
<organism evidence="3 4">
    <name type="scientific">Marinoscillum furvescens DSM 4134</name>
    <dbReference type="NCBI Taxonomy" id="1122208"/>
    <lineage>
        <taxon>Bacteria</taxon>
        <taxon>Pseudomonadati</taxon>
        <taxon>Bacteroidota</taxon>
        <taxon>Cytophagia</taxon>
        <taxon>Cytophagales</taxon>
        <taxon>Reichenbachiellaceae</taxon>
        <taxon>Marinoscillum</taxon>
    </lineage>
</organism>
<dbReference type="RefSeq" id="WP_115869517.1">
    <property type="nucleotide sequence ID" value="NZ_QREG01000020.1"/>
</dbReference>
<proteinExistence type="predicted"/>
<dbReference type="PROSITE" id="PS51318">
    <property type="entry name" value="TAT"/>
    <property type="match status" value="1"/>
</dbReference>
<evidence type="ECO:0000313" key="4">
    <source>
        <dbReference type="Proteomes" id="UP000256779"/>
    </source>
</evidence>
<comment type="caution">
    <text evidence="3">The sequence shown here is derived from an EMBL/GenBank/DDBJ whole genome shotgun (WGS) entry which is preliminary data.</text>
</comment>
<evidence type="ECO:0000259" key="2">
    <source>
        <dbReference type="Pfam" id="PF19051"/>
    </source>
</evidence>
<dbReference type="Pfam" id="PF19051">
    <property type="entry name" value="GFO_IDH_MocA_C2"/>
    <property type="match status" value="1"/>
</dbReference>
<keyword evidence="4" id="KW-1185">Reference proteome</keyword>
<name>A0A3D9L0B9_MARFU</name>
<dbReference type="InterPro" id="IPR036291">
    <property type="entry name" value="NAD(P)-bd_dom_sf"/>
</dbReference>